<dbReference type="SUPFAM" id="SSF55729">
    <property type="entry name" value="Acyl-CoA N-acyltransferases (Nat)"/>
    <property type="match status" value="1"/>
</dbReference>
<keyword evidence="2" id="KW-0808">Transferase</keyword>
<keyword evidence="3" id="KW-1185">Reference proteome</keyword>
<evidence type="ECO:0000259" key="1">
    <source>
        <dbReference type="PROSITE" id="PS51186"/>
    </source>
</evidence>
<dbReference type="PROSITE" id="PS51186">
    <property type="entry name" value="GNAT"/>
    <property type="match status" value="1"/>
</dbReference>
<comment type="caution">
    <text evidence="2">The sequence shown here is derived from an EMBL/GenBank/DDBJ whole genome shotgun (WGS) entry which is preliminary data.</text>
</comment>
<dbReference type="GO" id="GO:0016747">
    <property type="term" value="F:acyltransferase activity, transferring groups other than amino-acyl groups"/>
    <property type="evidence" value="ECO:0007669"/>
    <property type="project" value="InterPro"/>
</dbReference>
<dbReference type="Pfam" id="PF13480">
    <property type="entry name" value="Acetyltransf_6"/>
    <property type="match status" value="1"/>
</dbReference>
<name>A0A543GD22_9PSEU</name>
<dbReference type="EMBL" id="VFPH01000001">
    <property type="protein sequence ID" value="TQM43982.1"/>
    <property type="molecule type" value="Genomic_DNA"/>
</dbReference>
<dbReference type="Proteomes" id="UP000319818">
    <property type="component" value="Unassembled WGS sequence"/>
</dbReference>
<dbReference type="InterPro" id="IPR000182">
    <property type="entry name" value="GNAT_dom"/>
</dbReference>
<dbReference type="InterPro" id="IPR016181">
    <property type="entry name" value="Acyl_CoA_acyltransferase"/>
</dbReference>
<dbReference type="RefSeq" id="WP_142098319.1">
    <property type="nucleotide sequence ID" value="NZ_VFPH01000001.1"/>
</dbReference>
<accession>A0A543GD22</accession>
<gene>
    <name evidence="2" type="ORF">FB388_1341</name>
</gene>
<dbReference type="Gene3D" id="3.40.630.30">
    <property type="match status" value="1"/>
</dbReference>
<dbReference type="AlphaFoldDB" id="A0A543GD22"/>
<protein>
    <submittedName>
        <fullName evidence="2">Acetyltransferase (GNAT) family protein</fullName>
    </submittedName>
</protein>
<evidence type="ECO:0000313" key="3">
    <source>
        <dbReference type="Proteomes" id="UP000319818"/>
    </source>
</evidence>
<dbReference type="CDD" id="cd04301">
    <property type="entry name" value="NAT_SF"/>
    <property type="match status" value="1"/>
</dbReference>
<dbReference type="OrthoDB" id="5243104at2"/>
<reference evidence="2 3" key="1">
    <citation type="submission" date="2019-06" db="EMBL/GenBank/DDBJ databases">
        <title>Sequencing the genomes of 1000 actinobacteria strains.</title>
        <authorList>
            <person name="Klenk H.-P."/>
        </authorList>
    </citation>
    <scope>NUCLEOTIDE SEQUENCE [LARGE SCALE GENOMIC DNA]</scope>
    <source>
        <strain evidence="2 3">DSM 45511</strain>
    </source>
</reference>
<feature type="domain" description="N-acetyltransferase" evidence="1">
    <location>
        <begin position="125"/>
        <end position="262"/>
    </location>
</feature>
<dbReference type="InterPro" id="IPR038740">
    <property type="entry name" value="BioF2-like_GNAT_dom"/>
</dbReference>
<sequence>MDDDLDLRAERNLAVHASHLHLDTPGMAVHDPGDVLIADSGLPDDTYNIVAMARFEPAVADRRIADVVARLEATRRPFSWWVGPASRPADLSARLSAAGLPAVESETAMHADLTRLPPAAVPDDLEVRPVTTAAQLADYATVLAANWDPPAPTVLRFAELTAPAALAAGGRVRYFVGYHDGMPVASAEVCYGGGVAGIYNISTLAAWRRRGYGTALTLAPLHAALADGYRYAVLQASADGEPVYRAIGFRATGRFVEHKAGS</sequence>
<proteinExistence type="predicted"/>
<organism evidence="2 3">
    <name type="scientific">Pseudonocardia cypriaca</name>
    <dbReference type="NCBI Taxonomy" id="882449"/>
    <lineage>
        <taxon>Bacteria</taxon>
        <taxon>Bacillati</taxon>
        <taxon>Actinomycetota</taxon>
        <taxon>Actinomycetes</taxon>
        <taxon>Pseudonocardiales</taxon>
        <taxon>Pseudonocardiaceae</taxon>
        <taxon>Pseudonocardia</taxon>
    </lineage>
</organism>
<evidence type="ECO:0000313" key="2">
    <source>
        <dbReference type="EMBL" id="TQM43982.1"/>
    </source>
</evidence>